<evidence type="ECO:0000313" key="3">
    <source>
        <dbReference type="Proteomes" id="UP000002193"/>
    </source>
</evidence>
<keyword evidence="1" id="KW-0812">Transmembrane</keyword>
<accession>Q823L2</accession>
<evidence type="ECO:0000313" key="2">
    <source>
        <dbReference type="EMBL" id="AAP05144.1"/>
    </source>
</evidence>
<gene>
    <name evidence="2" type="ordered locus">CCA_00398</name>
</gene>
<name>Q823L2_CHLCV</name>
<dbReference type="KEGG" id="cca:CCA_00398"/>
<dbReference type="STRING" id="227941.CCA_00398"/>
<organism evidence="2 3">
    <name type="scientific">Chlamydia caviae (strain ATCC VR-813 / DSM 19441 / 03DC25 / GPIC)</name>
    <name type="common">Chlamydophila caviae</name>
    <dbReference type="NCBI Taxonomy" id="227941"/>
    <lineage>
        <taxon>Bacteria</taxon>
        <taxon>Pseudomonadati</taxon>
        <taxon>Chlamydiota</taxon>
        <taxon>Chlamydiia</taxon>
        <taxon>Chlamydiales</taxon>
        <taxon>Chlamydiaceae</taxon>
        <taxon>Chlamydia/Chlamydophila group</taxon>
        <taxon>Chlamydia</taxon>
    </lineage>
</organism>
<sequence>MSIQPVSLKPEASLFQIDSSRSCSQFVEKHEKKLLGCILGLAGVLTLLGISLAMAFPSAAFIITLSLVPILMILCCLLDLINTKSDPNSTVQPTSFPCRELLCRKNSSLDGKSAADLPTVPKYDDLLTTLWTASWWCHLPYKIRPLPDSVQQSVWRLNSNPGIILISTVGDVTVPRTTSECTLMMVNPTDAQMNKEDLFGGRYPFYKTISSHCWNRAKQTPNHSPILTPGTCSKKCIWETNKGLKNPPNTGLPFYFSHVYNPITLECYDPRAAFYLCKETYIKCFEEAISGESPATMVQMPLLFSEANRGSSLDPEELPFDNPHLKAAKAALVVALQEFSERHPNTSLTIVVVRERGMPIEFHPPRRNQLQLNTHN</sequence>
<dbReference type="AlphaFoldDB" id="Q823L2"/>
<evidence type="ECO:0008006" key="4">
    <source>
        <dbReference type="Google" id="ProtNLM"/>
    </source>
</evidence>
<dbReference type="RefSeq" id="WP_011006360.1">
    <property type="nucleotide sequence ID" value="NC_003361.3"/>
</dbReference>
<proteinExistence type="predicted"/>
<keyword evidence="3" id="KW-1185">Reference proteome</keyword>
<dbReference type="EMBL" id="AE015925">
    <property type="protein sequence ID" value="AAP05144.1"/>
    <property type="molecule type" value="Genomic_DNA"/>
</dbReference>
<dbReference type="eggNOG" id="COG2110">
    <property type="taxonomic scope" value="Bacteria"/>
</dbReference>
<dbReference type="Proteomes" id="UP000002193">
    <property type="component" value="Chromosome"/>
</dbReference>
<keyword evidence="1" id="KW-0472">Membrane</keyword>
<dbReference type="HOGENOM" id="CLU_870676_0_0_0"/>
<feature type="transmembrane region" description="Helical" evidence="1">
    <location>
        <begin position="60"/>
        <end position="81"/>
    </location>
</feature>
<feature type="transmembrane region" description="Helical" evidence="1">
    <location>
        <begin position="34"/>
        <end position="54"/>
    </location>
</feature>
<keyword evidence="1" id="KW-1133">Transmembrane helix</keyword>
<dbReference type="OrthoDB" id="17646at2"/>
<reference evidence="2 3" key="1">
    <citation type="journal article" date="2003" name="Nucleic Acids Res.">
        <title>Genome sequence of Chlamydophila caviae (Chlamydia psittaci GPIC): examining the role of niche-specific genes in the evolution of the Chlamydiaceae.</title>
        <authorList>
            <person name="Read T.D."/>
            <person name="Myers G.S.A."/>
            <person name="Brunham R.C."/>
            <person name="Nelson W.C."/>
            <person name="Paulsen I.T."/>
            <person name="Heidelberg J.F."/>
            <person name="Holtzapple E.K."/>
            <person name="Khouri H.M."/>
            <person name="Federova N.B."/>
            <person name="Carty H.A."/>
            <person name="Umayam L.A."/>
            <person name="Haft D.H."/>
            <person name="Peterson J.D."/>
            <person name="Beanan M.J."/>
            <person name="White O."/>
            <person name="Salzberg S.L."/>
            <person name="Hsia R.-C."/>
            <person name="McClarty G."/>
            <person name="Rank R.G."/>
            <person name="Bavoil P.M."/>
            <person name="Fraser C.M."/>
        </authorList>
    </citation>
    <scope>NUCLEOTIDE SEQUENCE [LARGE SCALE GENOMIC DNA]</scope>
    <source>
        <strain evidence="3">ATCC VR-813 / DSM 19441 / 03DC25 / GPIC</strain>
    </source>
</reference>
<evidence type="ECO:0000256" key="1">
    <source>
        <dbReference type="SAM" id="Phobius"/>
    </source>
</evidence>
<protein>
    <recommendedName>
        <fullName evidence="4">Macro domain-containing protein</fullName>
    </recommendedName>
</protein>